<dbReference type="PANTHER" id="PTHR46082">
    <property type="entry name" value="ATP/GTP-BINDING PROTEIN-RELATED"/>
    <property type="match status" value="1"/>
</dbReference>
<proteinExistence type="predicted"/>
<evidence type="ECO:0008006" key="3">
    <source>
        <dbReference type="Google" id="ProtNLM"/>
    </source>
</evidence>
<keyword evidence="2" id="KW-1185">Reference proteome</keyword>
<dbReference type="Proteomes" id="UP000554235">
    <property type="component" value="Unassembled WGS sequence"/>
</dbReference>
<accession>A0A8H4L0R8</accession>
<protein>
    <recommendedName>
        <fullName evidence="3">Kinesin light chain</fullName>
    </recommendedName>
</protein>
<organism evidence="1 2">
    <name type="scientific">Fusarium albosuccineum</name>
    <dbReference type="NCBI Taxonomy" id="1237068"/>
    <lineage>
        <taxon>Eukaryota</taxon>
        <taxon>Fungi</taxon>
        <taxon>Dikarya</taxon>
        <taxon>Ascomycota</taxon>
        <taxon>Pezizomycotina</taxon>
        <taxon>Sordariomycetes</taxon>
        <taxon>Hypocreomycetidae</taxon>
        <taxon>Hypocreales</taxon>
        <taxon>Nectriaceae</taxon>
        <taxon>Fusarium</taxon>
        <taxon>Fusarium decemcellulare species complex</taxon>
    </lineage>
</organism>
<dbReference type="EMBL" id="JAADYS010002252">
    <property type="protein sequence ID" value="KAF4459114.1"/>
    <property type="molecule type" value="Genomic_DNA"/>
</dbReference>
<dbReference type="InterPro" id="IPR053137">
    <property type="entry name" value="NLR-like"/>
</dbReference>
<reference evidence="1 2" key="1">
    <citation type="submission" date="2020-01" db="EMBL/GenBank/DDBJ databases">
        <title>Identification and distribution of gene clusters putatively required for synthesis of sphingolipid metabolism inhibitors in phylogenetically diverse species of the filamentous fungus Fusarium.</title>
        <authorList>
            <person name="Kim H.-S."/>
            <person name="Busman M."/>
            <person name="Brown D.W."/>
            <person name="Divon H."/>
            <person name="Uhlig S."/>
            <person name="Proctor R.H."/>
        </authorList>
    </citation>
    <scope>NUCLEOTIDE SEQUENCE [LARGE SCALE GENOMIC DNA]</scope>
    <source>
        <strain evidence="1 2">NRRL 20459</strain>
    </source>
</reference>
<dbReference type="Pfam" id="PF13424">
    <property type="entry name" value="TPR_12"/>
    <property type="match status" value="2"/>
</dbReference>
<dbReference type="InterPro" id="IPR011990">
    <property type="entry name" value="TPR-like_helical_dom_sf"/>
</dbReference>
<dbReference type="AlphaFoldDB" id="A0A8H4L0R8"/>
<evidence type="ECO:0000313" key="1">
    <source>
        <dbReference type="EMBL" id="KAF4459114.1"/>
    </source>
</evidence>
<evidence type="ECO:0000313" key="2">
    <source>
        <dbReference type="Proteomes" id="UP000554235"/>
    </source>
</evidence>
<dbReference type="PANTHER" id="PTHR46082:SF11">
    <property type="entry name" value="AAA+ ATPASE DOMAIN-CONTAINING PROTEIN-RELATED"/>
    <property type="match status" value="1"/>
</dbReference>
<sequence>MKENLAIPTQQILSQLAVRNDVKEALHELFNSSLHQDPRERTDLLEELGIQDMADQLYWTDYRVRAHIAQCLLDDPSSSPSIASQVALCYHIGFGVARDEKKVQGILAQSKKKQKSFEKIVASLQYPRGVIETSTTRALRKTGFLSSSDFSQLYRQHGKLDEAEMRLGQETKDLISACGSSHPLVHISKEMLSKVYSAQGHWKEAEKLELEIVEVRKAEFGLSHPDTLASMGNLAWTLASQDRLKEAEDMMLEVVEICQAQLGSDDSLTLTSMANLAAIFTLRDRGEEAEKLKQQVIEARKAKLGEDHPDTLMSITTLASAFVRQGRFQEAEKLDLKVLELRKVQLGVNHPNTLMSMADVAFVWKCQGRDADA</sequence>
<dbReference type="SUPFAM" id="SSF48452">
    <property type="entry name" value="TPR-like"/>
    <property type="match status" value="2"/>
</dbReference>
<gene>
    <name evidence="1" type="ORF">FALBO_14135</name>
</gene>
<comment type="caution">
    <text evidence="1">The sequence shown here is derived from an EMBL/GenBank/DDBJ whole genome shotgun (WGS) entry which is preliminary data.</text>
</comment>
<dbReference type="Gene3D" id="1.25.40.10">
    <property type="entry name" value="Tetratricopeptide repeat domain"/>
    <property type="match status" value="2"/>
</dbReference>
<name>A0A8H4L0R8_9HYPO</name>
<dbReference type="OrthoDB" id="5390606at2759"/>